<comment type="caution">
    <text evidence="1">The sequence shown here is derived from an EMBL/GenBank/DDBJ whole genome shotgun (WGS) entry which is preliminary data.</text>
</comment>
<sequence length="895" mass="97216">MGAIIGLLPDTGGDQNNKVEQYFVDALRVPFVSDAMNLVGNLEVAGDEIYIVNHTVARDVVEIGEPPAVQLVQTSYLFQPGKGTYGGILGTKTTEADYFFLKETSTDPFPIADGVDPENVEIKEIFIDDVNTPVDDLINEVVPSFGLETYEVVAGQDWYFRVTQFAKIAPRPSKVYRYVGAAGTYGVNGDPVAPEDFILVSDNSNVEIKREITKLSQLLDDIGATEPIVKDTFFVDRFIGNDLTGQFENANKPFRTLDAIFDLFTRNSTSNETVKIQILSAGDHPIINPIGYYNLEITSTKAAFVDLTNYGDPAGGTQNLYYASNVSGRYTLRLNLPNGGIKNLSNNNGGHISSEDVDAYINCNEILWTAGFRVISVAKIVIEKLNIFDSNGILALPTGSIIELNELTISGSAIFGNNEITVKANTLNIIGSIFNPLGNNNTWELGDINGDIKFSYSHNKNHHIVFNNSNFNGDLNFSQQNGKITLSGTANNLNITGSTDSYAGRVFDLNLINFNCSDLTGYFRLTGNSFPKITAVNCYIRKSDALPLFVADNITDLTAVIQKTILIQSAPGFLLRTNLSSVRTNIEVGGFESNCQSITNDPAVGVDFNVASFKDKLQELVIRSKTDLINRSLDLKTTYTIDGDLILLAGEFIEVPAGGNLTINGYGLEASKIIKNVPGESIFKSPAGGSGGLQMQGLSFTTTGSVFDLVDATGFNAIECNVINFDGCNSLGVINDYRQFLGTTIGIYGCNDGFTLSGSWNGFKITNTNAFGFGAAGTLFKKGVDLTFSSRFFAELNVSLPAGAILSDFDNTNFLSDNLFQLKDGQYTLDGNSDAVVNTPLLLPNITAKDSKTLWEQNVGLEDSYEPFTRLKGEDGKFYELFITAAGVIDKREIL</sequence>
<gene>
    <name evidence="1" type="ORF">BST86_13900</name>
</gene>
<organism evidence="1 2">
    <name type="scientific">Nonlabens agnitus</name>
    <dbReference type="NCBI Taxonomy" id="870484"/>
    <lineage>
        <taxon>Bacteria</taxon>
        <taxon>Pseudomonadati</taxon>
        <taxon>Bacteroidota</taxon>
        <taxon>Flavobacteriia</taxon>
        <taxon>Flavobacteriales</taxon>
        <taxon>Flavobacteriaceae</taxon>
        <taxon>Nonlabens</taxon>
    </lineage>
</organism>
<dbReference type="OrthoDB" id="6315383at2"/>
<proteinExistence type="predicted"/>
<dbReference type="EMBL" id="MQUC01000003">
    <property type="protein sequence ID" value="PRP68101.1"/>
    <property type="molecule type" value="Genomic_DNA"/>
</dbReference>
<protein>
    <submittedName>
        <fullName evidence="1">Uncharacterized protein</fullName>
    </submittedName>
</protein>
<dbReference type="RefSeq" id="WP_105983780.1">
    <property type="nucleotide sequence ID" value="NZ_MQUC01000003.1"/>
</dbReference>
<reference evidence="1 2" key="1">
    <citation type="submission" date="2016-11" db="EMBL/GenBank/DDBJ databases">
        <title>Trade-off between light-utilization and light-protection in marine flavobacteria.</title>
        <authorList>
            <person name="Kumagai Y."/>
        </authorList>
    </citation>
    <scope>NUCLEOTIDE SEQUENCE [LARGE SCALE GENOMIC DNA]</scope>
    <source>
        <strain evidence="1 2">JCM 17109</strain>
    </source>
</reference>
<accession>A0A2S9WXC5</accession>
<evidence type="ECO:0000313" key="1">
    <source>
        <dbReference type="EMBL" id="PRP68101.1"/>
    </source>
</evidence>
<dbReference type="AlphaFoldDB" id="A0A2S9WXC5"/>
<evidence type="ECO:0000313" key="2">
    <source>
        <dbReference type="Proteomes" id="UP000239532"/>
    </source>
</evidence>
<dbReference type="Proteomes" id="UP000239532">
    <property type="component" value="Unassembled WGS sequence"/>
</dbReference>
<keyword evidence="2" id="KW-1185">Reference proteome</keyword>
<name>A0A2S9WXC5_9FLAO</name>